<comment type="subcellular location">
    <subcellularLocation>
        <location evidence="1">Nucleus</location>
    </subcellularLocation>
</comment>
<comment type="caution">
    <text evidence="4">The sequence shown here is derived from an EMBL/GenBank/DDBJ whole genome shotgun (WGS) entry which is preliminary data.</text>
</comment>
<dbReference type="GO" id="GO:0015074">
    <property type="term" value="P:DNA integration"/>
    <property type="evidence" value="ECO:0007669"/>
    <property type="project" value="InterPro"/>
</dbReference>
<reference evidence="4 5" key="1">
    <citation type="submission" date="2015-04" db="EMBL/GenBank/DDBJ databases">
        <title>Lasius niger genome sequencing.</title>
        <authorList>
            <person name="Konorov E.A."/>
            <person name="Nikitin M.A."/>
            <person name="Kirill M.V."/>
            <person name="Chang P."/>
        </authorList>
    </citation>
    <scope>NUCLEOTIDE SEQUENCE [LARGE SCALE GENOMIC DNA]</scope>
    <source>
        <tissue evidence="4">Whole</tissue>
    </source>
</reference>
<dbReference type="InterPro" id="IPR009057">
    <property type="entry name" value="Homeodomain-like_sf"/>
</dbReference>
<dbReference type="Pfam" id="PF13358">
    <property type="entry name" value="DDE_3"/>
    <property type="match status" value="1"/>
</dbReference>
<dbReference type="PANTHER" id="PTHR46068:SF1">
    <property type="entry name" value="TRANSPOSASE IS30-LIKE HTH DOMAIN-CONTAINING PROTEIN"/>
    <property type="match status" value="1"/>
</dbReference>
<gene>
    <name evidence="4" type="ORF">RF55_21846</name>
</gene>
<dbReference type="Gene3D" id="3.30.420.10">
    <property type="entry name" value="Ribonuclease H-like superfamily/Ribonuclease H"/>
    <property type="match status" value="1"/>
</dbReference>
<evidence type="ECO:0000256" key="1">
    <source>
        <dbReference type="ARBA" id="ARBA00004123"/>
    </source>
</evidence>
<evidence type="ECO:0000313" key="4">
    <source>
        <dbReference type="EMBL" id="KMQ82797.1"/>
    </source>
</evidence>
<name>A0A0J7JXG3_LASNI</name>
<dbReference type="SUPFAM" id="SSF46689">
    <property type="entry name" value="Homeodomain-like"/>
    <property type="match status" value="1"/>
</dbReference>
<sequence length="343" mass="39314">MPQKCNLDMFTKGRTIGMLECGRSQTEVSQVLNVSQCAISKLWKRFQITGNVARRPVPGRPKVTTARQDRYLTITARRQRKISASELSSALTTATGVRVSRQTVYRRLDKVGLYARRPSVCVPLTSAQKRARLQWSLEHRQWSEQQWRNVMFSDESRFCLETDSRRTTIWRERGTRFYEKNITEKHRFAKQGVMVWAGIMLGGRTDLHIFDKGSITGKRYRDEVLEPTVRLFRGAVGHEFIFMDDNATPHRAALVDDFLESEDIQRMQWPANSPDLNPIEHVWDMLGRGIAAFCPPPSSIPELKTALLQVWETLSTELIITLIESMKNRCAACVAARGGHTPY</sequence>
<feature type="domain" description="Transposase Tc1-like" evidence="2">
    <location>
        <begin position="69"/>
        <end position="140"/>
    </location>
</feature>
<dbReference type="EMBL" id="LBMM01023043">
    <property type="protein sequence ID" value="KMQ82797.1"/>
    <property type="molecule type" value="Genomic_DNA"/>
</dbReference>
<proteinExistence type="predicted"/>
<dbReference type="InterPro" id="IPR002492">
    <property type="entry name" value="Transposase_Tc1-like"/>
</dbReference>
<dbReference type="GO" id="GO:0006313">
    <property type="term" value="P:DNA transposition"/>
    <property type="evidence" value="ECO:0007669"/>
    <property type="project" value="InterPro"/>
</dbReference>
<evidence type="ECO:0000313" key="5">
    <source>
        <dbReference type="Proteomes" id="UP000036403"/>
    </source>
</evidence>
<dbReference type="PANTHER" id="PTHR46068">
    <property type="entry name" value="PROTEIN CBG27172"/>
    <property type="match status" value="1"/>
</dbReference>
<dbReference type="AlphaFoldDB" id="A0A0J7JXG3"/>
<dbReference type="GO" id="GO:0005634">
    <property type="term" value="C:nucleus"/>
    <property type="evidence" value="ECO:0007669"/>
    <property type="project" value="UniProtKB-SubCell"/>
</dbReference>
<dbReference type="Pfam" id="PF01498">
    <property type="entry name" value="HTH_Tnp_Tc3_2"/>
    <property type="match status" value="1"/>
</dbReference>
<dbReference type="STRING" id="67767.A0A0J7JXG3"/>
<dbReference type="GO" id="GO:0003677">
    <property type="term" value="F:DNA binding"/>
    <property type="evidence" value="ECO:0007669"/>
    <property type="project" value="InterPro"/>
</dbReference>
<organism evidence="4 5">
    <name type="scientific">Lasius niger</name>
    <name type="common">Black garden ant</name>
    <dbReference type="NCBI Taxonomy" id="67767"/>
    <lineage>
        <taxon>Eukaryota</taxon>
        <taxon>Metazoa</taxon>
        <taxon>Ecdysozoa</taxon>
        <taxon>Arthropoda</taxon>
        <taxon>Hexapoda</taxon>
        <taxon>Insecta</taxon>
        <taxon>Pterygota</taxon>
        <taxon>Neoptera</taxon>
        <taxon>Endopterygota</taxon>
        <taxon>Hymenoptera</taxon>
        <taxon>Apocrita</taxon>
        <taxon>Aculeata</taxon>
        <taxon>Formicoidea</taxon>
        <taxon>Formicidae</taxon>
        <taxon>Formicinae</taxon>
        <taxon>Lasius</taxon>
        <taxon>Lasius</taxon>
    </lineage>
</organism>
<keyword evidence="5" id="KW-1185">Reference proteome</keyword>
<accession>A0A0J7JXG3</accession>
<dbReference type="InterPro" id="IPR047655">
    <property type="entry name" value="Transpos_IS630-like"/>
</dbReference>
<dbReference type="PaxDb" id="67767-A0A0J7JXG3"/>
<protein>
    <submittedName>
        <fullName evidence="4">Dna-mediated transposase</fullName>
    </submittedName>
</protein>
<dbReference type="InterPro" id="IPR036397">
    <property type="entry name" value="RNaseH_sf"/>
</dbReference>
<dbReference type="Proteomes" id="UP000036403">
    <property type="component" value="Unassembled WGS sequence"/>
</dbReference>
<feature type="domain" description="Tc1-like transposase DDE" evidence="3">
    <location>
        <begin position="150"/>
        <end position="288"/>
    </location>
</feature>
<evidence type="ECO:0000259" key="3">
    <source>
        <dbReference type="Pfam" id="PF13358"/>
    </source>
</evidence>
<dbReference type="InterPro" id="IPR038717">
    <property type="entry name" value="Tc1-like_DDE_dom"/>
</dbReference>
<dbReference type="OrthoDB" id="25402at2759"/>
<evidence type="ECO:0000259" key="2">
    <source>
        <dbReference type="Pfam" id="PF01498"/>
    </source>
</evidence>
<dbReference type="NCBIfam" id="NF033545">
    <property type="entry name" value="transpos_IS630"/>
    <property type="match status" value="1"/>
</dbReference>